<comment type="subunit">
    <text evidence="10">The nucleosome is a histone octamer containing two molecules each of H2A, H2B, H3 and H4 assembled in one H3-H4 heterotetramer and two H2A-H2B heterodimers. The octamer wraps approximately 147 bp of DNA.</text>
</comment>
<reference evidence="11 12" key="1">
    <citation type="journal article" date="2019" name="PLoS Biol.">
        <title>Sex chromosomes control vertical transmission of feminizing Wolbachia symbionts in an isopod.</title>
        <authorList>
            <person name="Becking T."/>
            <person name="Chebbi M.A."/>
            <person name="Giraud I."/>
            <person name="Moumen B."/>
            <person name="Laverre T."/>
            <person name="Caubet Y."/>
            <person name="Peccoud J."/>
            <person name="Gilbert C."/>
            <person name="Cordaux R."/>
        </authorList>
    </citation>
    <scope>NUCLEOTIDE SEQUENCE [LARGE SCALE GENOMIC DNA]</scope>
    <source>
        <strain evidence="11">ANa2</strain>
        <tissue evidence="11">Whole body excluding digestive tract and cuticle</tissue>
    </source>
</reference>
<sequence>MAVCCNGGEGLVNGRDDIHGITEPAIHQLARPDKVKLISGLIYEVASGVLKVHLENIISDEVTYTEHPKNNTVTAKDIVLLLNDKLPLKAHWFSMKRCCTRPHLVEKSEWRKFRPGIAIASFRTRSRAVQRLR</sequence>
<comment type="caution">
    <text evidence="11">The sequence shown here is derived from an EMBL/GenBank/DDBJ whole genome shotgun (WGS) entry which is preliminary data.</text>
</comment>
<dbReference type="GO" id="GO:0030527">
    <property type="term" value="F:structural constituent of chromatin"/>
    <property type="evidence" value="ECO:0007669"/>
    <property type="project" value="InterPro"/>
</dbReference>
<dbReference type="Proteomes" id="UP000326759">
    <property type="component" value="Unassembled WGS sequence"/>
</dbReference>
<dbReference type="PANTHER" id="PTHR10484">
    <property type="entry name" value="HISTONE H4"/>
    <property type="match status" value="1"/>
</dbReference>
<keyword evidence="12" id="KW-1185">Reference proteome</keyword>
<evidence type="ECO:0000256" key="7">
    <source>
        <dbReference type="ARBA" id="ARBA00023125"/>
    </source>
</evidence>
<comment type="function">
    <text evidence="1 10">Core component of nucleosome. Nucleosomes wrap and compact DNA into chromatin, limiting DNA accessibility to the cellular machineries which require DNA as a template. Histones thereby play a central role in transcription regulation, DNA repair, DNA replication and chromosomal stability. DNA accessibility is regulated via a complex set of post-translational modifications of histones, also called histone code, and nucleosome remodeling.</text>
</comment>
<dbReference type="Gene3D" id="1.10.20.10">
    <property type="entry name" value="Histone, subunit A"/>
    <property type="match status" value="1"/>
</dbReference>
<keyword evidence="6 10" id="KW-0158">Chromosome</keyword>
<evidence type="ECO:0000256" key="1">
    <source>
        <dbReference type="ARBA" id="ARBA00002001"/>
    </source>
</evidence>
<evidence type="ECO:0000256" key="8">
    <source>
        <dbReference type="ARBA" id="ARBA00023242"/>
    </source>
</evidence>
<dbReference type="GO" id="GO:0000786">
    <property type="term" value="C:nucleosome"/>
    <property type="evidence" value="ECO:0007669"/>
    <property type="project" value="UniProtKB-KW"/>
</dbReference>
<proteinExistence type="inferred from homology"/>
<evidence type="ECO:0000256" key="5">
    <source>
        <dbReference type="ARBA" id="ARBA00020836"/>
    </source>
</evidence>
<dbReference type="GO" id="GO:0046982">
    <property type="term" value="F:protein heterodimerization activity"/>
    <property type="evidence" value="ECO:0007669"/>
    <property type="project" value="InterPro"/>
</dbReference>
<evidence type="ECO:0000256" key="9">
    <source>
        <dbReference type="ARBA" id="ARBA00023269"/>
    </source>
</evidence>
<dbReference type="InterPro" id="IPR001951">
    <property type="entry name" value="Histone_H4"/>
</dbReference>
<evidence type="ECO:0000256" key="2">
    <source>
        <dbReference type="ARBA" id="ARBA00004123"/>
    </source>
</evidence>
<dbReference type="SUPFAM" id="SSF47113">
    <property type="entry name" value="Histone-fold"/>
    <property type="match status" value="1"/>
</dbReference>
<gene>
    <name evidence="11" type="primary">H4_4</name>
    <name evidence="11" type="ORF">Anas_04820</name>
</gene>
<comment type="subcellular location">
    <subcellularLocation>
        <location evidence="3">Chromosome</location>
    </subcellularLocation>
    <subcellularLocation>
        <location evidence="2">Nucleus</location>
    </subcellularLocation>
</comment>
<name>A0A5N5TI61_9CRUS</name>
<evidence type="ECO:0000256" key="4">
    <source>
        <dbReference type="ARBA" id="ARBA00006564"/>
    </source>
</evidence>
<keyword evidence="7 10" id="KW-0238">DNA-binding</keyword>
<accession>A0A5N5TI61</accession>
<evidence type="ECO:0000313" key="11">
    <source>
        <dbReference type="EMBL" id="KAB7506303.1"/>
    </source>
</evidence>
<keyword evidence="8 10" id="KW-0539">Nucleus</keyword>
<dbReference type="AlphaFoldDB" id="A0A5N5TI61"/>
<dbReference type="GO" id="GO:0003677">
    <property type="term" value="F:DNA binding"/>
    <property type="evidence" value="ECO:0007669"/>
    <property type="project" value="UniProtKB-KW"/>
</dbReference>
<keyword evidence="9 10" id="KW-0544">Nucleosome core</keyword>
<evidence type="ECO:0000256" key="3">
    <source>
        <dbReference type="ARBA" id="ARBA00004286"/>
    </source>
</evidence>
<protein>
    <recommendedName>
        <fullName evidence="5 10">Histone H4</fullName>
    </recommendedName>
</protein>
<evidence type="ECO:0000256" key="6">
    <source>
        <dbReference type="ARBA" id="ARBA00022454"/>
    </source>
</evidence>
<comment type="similarity">
    <text evidence="4 10">Belongs to the histone H4 family.</text>
</comment>
<evidence type="ECO:0000256" key="10">
    <source>
        <dbReference type="RuleBase" id="RU000528"/>
    </source>
</evidence>
<dbReference type="EMBL" id="SEYY01000889">
    <property type="protein sequence ID" value="KAB7506303.1"/>
    <property type="molecule type" value="Genomic_DNA"/>
</dbReference>
<dbReference type="InterPro" id="IPR009072">
    <property type="entry name" value="Histone-fold"/>
</dbReference>
<dbReference type="CDD" id="cd22912">
    <property type="entry name" value="HFD_H4"/>
    <property type="match status" value="1"/>
</dbReference>
<evidence type="ECO:0000313" key="12">
    <source>
        <dbReference type="Proteomes" id="UP000326759"/>
    </source>
</evidence>
<organism evidence="11 12">
    <name type="scientific">Armadillidium nasatum</name>
    <dbReference type="NCBI Taxonomy" id="96803"/>
    <lineage>
        <taxon>Eukaryota</taxon>
        <taxon>Metazoa</taxon>
        <taxon>Ecdysozoa</taxon>
        <taxon>Arthropoda</taxon>
        <taxon>Crustacea</taxon>
        <taxon>Multicrustacea</taxon>
        <taxon>Malacostraca</taxon>
        <taxon>Eumalacostraca</taxon>
        <taxon>Peracarida</taxon>
        <taxon>Isopoda</taxon>
        <taxon>Oniscidea</taxon>
        <taxon>Crinocheta</taxon>
        <taxon>Armadillidiidae</taxon>
        <taxon>Armadillidium</taxon>
    </lineage>
</organism>
<dbReference type="PRINTS" id="PR00623">
    <property type="entry name" value="HISTONEH4"/>
</dbReference>
<dbReference type="SMART" id="SM00417">
    <property type="entry name" value="H4"/>
    <property type="match status" value="1"/>
</dbReference>
<dbReference type="GO" id="GO:0005634">
    <property type="term" value="C:nucleus"/>
    <property type="evidence" value="ECO:0007669"/>
    <property type="project" value="UniProtKB-SubCell"/>
</dbReference>